<reference evidence="3 4" key="1">
    <citation type="submission" date="2017-11" db="EMBL/GenBank/DDBJ databases">
        <title>Isolation and Characterization of Methanofollis Species from Methane Seep Offshore SW Taiwan.</title>
        <authorList>
            <person name="Teng N.-H."/>
            <person name="Lai M.-C."/>
            <person name="Chen S.-C."/>
        </authorList>
    </citation>
    <scope>NUCLEOTIDE SEQUENCE [LARGE SCALE GENOMIC DNA]</scope>
    <source>
        <strain evidence="3 4">FWC-SCC2</strain>
    </source>
</reference>
<keyword evidence="2" id="KW-0472">Membrane</keyword>
<dbReference type="EMBL" id="PGCL01000001">
    <property type="protein sequence ID" value="TAJ45797.1"/>
    <property type="molecule type" value="Genomic_DNA"/>
</dbReference>
<keyword evidence="4" id="KW-1185">Reference proteome</keyword>
<proteinExistence type="predicted"/>
<sequence length="568" mass="63287">MTVKYGLYEPDGKHYSGELNRYHDRAVLLAAGRVGFYFESDRDRIILGSAIDVQKKGKRQDLHIYFMECQIESFQVSVIRDFYLNAVASLRDAGYEVLNIWGDERFVSSLDTLTLGYSGQSGPVLSYLSGKIVAQKPSYAFTKDFKRAMSLVSGVLEVMQPILFLGYRCAVGRDAIDRENPPDLSVLPMKPYNQHAANLDSGQIDDTDASTYQRFGKVLIDNRSSLFGKEQRIGTKQKLLNAIEDTIRRGLTPSKRLDHYSRLDELNIPRTSSNTIEDAVTAVIEKNNTAYLERYLSGNFNQRDFQKYVYELPALQFLDFFTKAKETLLKMKTADGKKISNNLSNHARQLQTVANQLKEKHDPEIAPRKPDKDSLMDEKSNRRGGFAGEFNLKKILLIGGIIGLIIAIGVAVTMFAPGIFGGDGPTDGTVPGLKSEAGPEEPITVPSDDGRVRLIYSNDSVSINGAGPLKIVHTEGVPKIGNGEWFNYDDSYYTIEPDVRFDPPAELIFTVDDRNPDQIYIGHKSCSALNWTREDPSIDGQDLTLTIHESGMYALFLENVTDAPSGGV</sequence>
<dbReference type="Proteomes" id="UP000292580">
    <property type="component" value="Unassembled WGS sequence"/>
</dbReference>
<dbReference type="RefSeq" id="WP_130646162.1">
    <property type="nucleotide sequence ID" value="NZ_PGCL01000001.1"/>
</dbReference>
<name>A0A483CW60_9EURY</name>
<evidence type="ECO:0000256" key="1">
    <source>
        <dbReference type="SAM" id="MobiDB-lite"/>
    </source>
</evidence>
<accession>A0A483CW60</accession>
<evidence type="ECO:0000313" key="3">
    <source>
        <dbReference type="EMBL" id="TAJ45797.1"/>
    </source>
</evidence>
<evidence type="ECO:0000313" key="4">
    <source>
        <dbReference type="Proteomes" id="UP000292580"/>
    </source>
</evidence>
<protein>
    <submittedName>
        <fullName evidence="3">Uncharacterized protein</fullName>
    </submittedName>
</protein>
<feature type="region of interest" description="Disordered" evidence="1">
    <location>
        <begin position="357"/>
        <end position="380"/>
    </location>
</feature>
<keyword evidence="2" id="KW-1133">Transmembrane helix</keyword>
<comment type="caution">
    <text evidence="3">The sequence shown here is derived from an EMBL/GenBank/DDBJ whole genome shotgun (WGS) entry which is preliminary data.</text>
</comment>
<organism evidence="3 4">
    <name type="scientific">Methanofollis fontis</name>
    <dbReference type="NCBI Taxonomy" id="2052832"/>
    <lineage>
        <taxon>Archaea</taxon>
        <taxon>Methanobacteriati</taxon>
        <taxon>Methanobacteriota</taxon>
        <taxon>Stenosarchaea group</taxon>
        <taxon>Methanomicrobia</taxon>
        <taxon>Methanomicrobiales</taxon>
        <taxon>Methanomicrobiaceae</taxon>
        <taxon>Methanofollis</taxon>
    </lineage>
</organism>
<feature type="transmembrane region" description="Helical" evidence="2">
    <location>
        <begin position="395"/>
        <end position="416"/>
    </location>
</feature>
<evidence type="ECO:0000256" key="2">
    <source>
        <dbReference type="SAM" id="Phobius"/>
    </source>
</evidence>
<keyword evidence="2" id="KW-0812">Transmembrane</keyword>
<dbReference type="AlphaFoldDB" id="A0A483CW60"/>
<gene>
    <name evidence="3" type="ORF">CUJ86_03560</name>
</gene>